<name>A0A917TVG5_9ACTN</name>
<proteinExistence type="predicted"/>
<reference evidence="2" key="1">
    <citation type="journal article" date="2014" name="Int. J. Syst. Evol. Microbiol.">
        <title>Complete genome sequence of Corynebacterium casei LMG S-19264T (=DSM 44701T), isolated from a smear-ripened cheese.</title>
        <authorList>
            <consortium name="US DOE Joint Genome Institute (JGI-PGF)"/>
            <person name="Walter F."/>
            <person name="Albersmeier A."/>
            <person name="Kalinowski J."/>
            <person name="Ruckert C."/>
        </authorList>
    </citation>
    <scope>NUCLEOTIDE SEQUENCE</scope>
    <source>
        <strain evidence="2">CGMCC 4.7312</strain>
    </source>
</reference>
<gene>
    <name evidence="2" type="ORF">GCM10011608_22460</name>
</gene>
<dbReference type="Proteomes" id="UP000608890">
    <property type="component" value="Unassembled WGS sequence"/>
</dbReference>
<accession>A0A917TVG5</accession>
<dbReference type="AlphaFoldDB" id="A0A917TVG5"/>
<protein>
    <submittedName>
        <fullName evidence="2">Uncharacterized protein</fullName>
    </submittedName>
</protein>
<keyword evidence="3" id="KW-1185">Reference proteome</keyword>
<evidence type="ECO:0000256" key="1">
    <source>
        <dbReference type="SAM" id="MobiDB-lite"/>
    </source>
</evidence>
<evidence type="ECO:0000313" key="2">
    <source>
        <dbReference type="EMBL" id="GGM37368.1"/>
    </source>
</evidence>
<reference evidence="2" key="2">
    <citation type="submission" date="2020-09" db="EMBL/GenBank/DDBJ databases">
        <authorList>
            <person name="Sun Q."/>
            <person name="Zhou Y."/>
        </authorList>
    </citation>
    <scope>NUCLEOTIDE SEQUENCE</scope>
    <source>
        <strain evidence="2">CGMCC 4.7312</strain>
    </source>
</reference>
<organism evidence="2 3">
    <name type="scientific">Micromonospora sonchi</name>
    <dbReference type="NCBI Taxonomy" id="1763543"/>
    <lineage>
        <taxon>Bacteria</taxon>
        <taxon>Bacillati</taxon>
        <taxon>Actinomycetota</taxon>
        <taxon>Actinomycetes</taxon>
        <taxon>Micromonosporales</taxon>
        <taxon>Micromonosporaceae</taxon>
        <taxon>Micromonospora</taxon>
    </lineage>
</organism>
<feature type="compositionally biased region" description="Basic and acidic residues" evidence="1">
    <location>
        <begin position="36"/>
        <end position="59"/>
    </location>
</feature>
<dbReference type="EMBL" id="BMNB01000008">
    <property type="protein sequence ID" value="GGM37368.1"/>
    <property type="molecule type" value="Genomic_DNA"/>
</dbReference>
<evidence type="ECO:0000313" key="3">
    <source>
        <dbReference type="Proteomes" id="UP000608890"/>
    </source>
</evidence>
<comment type="caution">
    <text evidence="2">The sequence shown here is derived from an EMBL/GenBank/DDBJ whole genome shotgun (WGS) entry which is preliminary data.</text>
</comment>
<feature type="region of interest" description="Disordered" evidence="1">
    <location>
        <begin position="29"/>
        <end position="59"/>
    </location>
</feature>
<sequence length="59" mass="6447">MGEGLWRGSRHDVGLRLELVGLLTLWNAGEASDGFDGNKKARVPDARGQRTLGRESALR</sequence>